<dbReference type="InterPro" id="IPR001296">
    <property type="entry name" value="Glyco_trans_1"/>
</dbReference>
<dbReference type="Pfam" id="PF00534">
    <property type="entry name" value="Glycos_transf_1"/>
    <property type="match status" value="1"/>
</dbReference>
<evidence type="ECO:0000256" key="1">
    <source>
        <dbReference type="ARBA" id="ARBA00022679"/>
    </source>
</evidence>
<proteinExistence type="predicted"/>
<dbReference type="PANTHER" id="PTHR46401">
    <property type="entry name" value="GLYCOSYLTRANSFERASE WBBK-RELATED"/>
    <property type="match status" value="1"/>
</dbReference>
<dbReference type="KEGG" id="aswu:HUW51_06150"/>
<sequence length="371" mass="42734">MKVLVDFQIFFLQRYGGISRYHATINDYINASKKESKSSIINLGCNNAYTSSQFELLKIFNRKGCRRLLYAINKYVVALKINKFDIFHPTYYDSYFLKLNSSTPYVITIHDMIPEIFFKESMKTLIDNKRKIILNASAIIAISETTKSEILNLYNIDPDTIHVIYHGYPEAFTMHNVSENNNNLITDGSYILFIGQRETYKNFIFFINAASNFLKKNNIQLKVIGGPASSQELKLIESLNLTNRVIFKNHVSDFELYSFYANALCFVFPSLSEGFGMPLLEAFIANCPVVCSDIPIFREICGPAAEYFKLDNKENLEKSLENILNNKLLRKDLIKRGKEQVKKFQWSDAATKTLNVYQSALKNNKTYENNI</sequence>
<feature type="domain" description="Glycosyl transferase family 1" evidence="2">
    <location>
        <begin position="182"/>
        <end position="339"/>
    </location>
</feature>
<evidence type="ECO:0000313" key="4">
    <source>
        <dbReference type="EMBL" id="QNF32332.1"/>
    </source>
</evidence>
<evidence type="ECO:0000259" key="3">
    <source>
        <dbReference type="Pfam" id="PF13439"/>
    </source>
</evidence>
<feature type="domain" description="Glycosyltransferase subfamily 4-like N-terminal" evidence="3">
    <location>
        <begin position="56"/>
        <end position="168"/>
    </location>
</feature>
<dbReference type="EMBL" id="CP055156">
    <property type="protein sequence ID" value="QNF32332.1"/>
    <property type="molecule type" value="Genomic_DNA"/>
</dbReference>
<evidence type="ECO:0000313" key="5">
    <source>
        <dbReference type="Proteomes" id="UP000515237"/>
    </source>
</evidence>
<keyword evidence="1 4" id="KW-0808">Transferase</keyword>
<dbReference type="Proteomes" id="UP000515237">
    <property type="component" value="Chromosome"/>
</dbReference>
<dbReference type="GO" id="GO:0016757">
    <property type="term" value="F:glycosyltransferase activity"/>
    <property type="evidence" value="ECO:0007669"/>
    <property type="project" value="InterPro"/>
</dbReference>
<dbReference type="AlphaFoldDB" id="A0A7G7G598"/>
<dbReference type="SUPFAM" id="SSF53756">
    <property type="entry name" value="UDP-Glycosyltransferase/glycogen phosphorylase"/>
    <property type="match status" value="1"/>
</dbReference>
<gene>
    <name evidence="4" type="ORF">HUW51_06150</name>
</gene>
<keyword evidence="5" id="KW-1185">Reference proteome</keyword>
<reference evidence="4 5" key="1">
    <citation type="journal article" date="2018" name="Int. J. Syst. Evol. Microbiol.">
        <title>Adhaeribacter swui sp. nov., isolated from wet mud.</title>
        <authorList>
            <person name="Kim D.U."/>
            <person name="Kim K.W."/>
            <person name="Kang M.S."/>
            <person name="Kim J.Y."/>
            <person name="Jang J.H."/>
            <person name="Kim M.K."/>
        </authorList>
    </citation>
    <scope>NUCLEOTIDE SEQUENCE [LARGE SCALE GENOMIC DNA]</scope>
    <source>
        <strain evidence="4 5">KCTC 52873</strain>
    </source>
</reference>
<organism evidence="4 5">
    <name type="scientific">Adhaeribacter swui</name>
    <dbReference type="NCBI Taxonomy" id="2086471"/>
    <lineage>
        <taxon>Bacteria</taxon>
        <taxon>Pseudomonadati</taxon>
        <taxon>Bacteroidota</taxon>
        <taxon>Cytophagia</taxon>
        <taxon>Cytophagales</taxon>
        <taxon>Hymenobacteraceae</taxon>
        <taxon>Adhaeribacter</taxon>
    </lineage>
</organism>
<evidence type="ECO:0000259" key="2">
    <source>
        <dbReference type="Pfam" id="PF00534"/>
    </source>
</evidence>
<dbReference type="Pfam" id="PF13439">
    <property type="entry name" value="Glyco_transf_4"/>
    <property type="match status" value="1"/>
</dbReference>
<dbReference type="CDD" id="cd03809">
    <property type="entry name" value="GT4_MtfB-like"/>
    <property type="match status" value="1"/>
</dbReference>
<dbReference type="RefSeq" id="WP_185273112.1">
    <property type="nucleotide sequence ID" value="NZ_CP055156.1"/>
</dbReference>
<dbReference type="PANTHER" id="PTHR46401:SF2">
    <property type="entry name" value="GLYCOSYLTRANSFERASE WBBK-RELATED"/>
    <property type="match status" value="1"/>
</dbReference>
<protein>
    <submittedName>
        <fullName evidence="4">Glycosyltransferase family 4 protein</fullName>
    </submittedName>
</protein>
<dbReference type="Gene3D" id="3.40.50.2000">
    <property type="entry name" value="Glycogen Phosphorylase B"/>
    <property type="match status" value="2"/>
</dbReference>
<accession>A0A7G7G598</accession>
<name>A0A7G7G598_9BACT</name>
<dbReference type="InterPro" id="IPR028098">
    <property type="entry name" value="Glyco_trans_4-like_N"/>
</dbReference>